<protein>
    <submittedName>
        <fullName evidence="1">Uncharacterized protein</fullName>
    </submittedName>
</protein>
<dbReference type="OrthoDB" id="2989116at2"/>
<proteinExistence type="predicted"/>
<name>A0A4V2HFC0_9GAMM</name>
<evidence type="ECO:0000313" key="1">
    <source>
        <dbReference type="EMBL" id="TAA36991.1"/>
    </source>
</evidence>
<organism evidence="1 2">
    <name type="scientific">Pseudoxanthomonas winnipegensis</name>
    <dbReference type="NCBI Taxonomy" id="2480810"/>
    <lineage>
        <taxon>Bacteria</taxon>
        <taxon>Pseudomonadati</taxon>
        <taxon>Pseudomonadota</taxon>
        <taxon>Gammaproteobacteria</taxon>
        <taxon>Lysobacterales</taxon>
        <taxon>Lysobacteraceae</taxon>
        <taxon>Pseudoxanthomonas</taxon>
    </lineage>
</organism>
<gene>
    <name evidence="1" type="ORF">EA655_17035</name>
</gene>
<sequence>MGLDMYLEARRTLAPGDPVLAPVRHAIAGAIGYTPPAEKPGHVPDLMEICAVVVRAGRWGNFWPLHNWFVNTVQEGHDDSRPVFLDADTLEDLEEILDQVDDDPDSASEYFMDETVDTVRLDPKDVDFTIRVIVQARKLQAQGWDIYYCGSW</sequence>
<evidence type="ECO:0000313" key="2">
    <source>
        <dbReference type="Proteomes" id="UP000294164"/>
    </source>
</evidence>
<dbReference type="Proteomes" id="UP000294164">
    <property type="component" value="Unassembled WGS sequence"/>
</dbReference>
<accession>A0A4V2HFC0</accession>
<reference evidence="1 2" key="1">
    <citation type="submission" date="2019-02" db="EMBL/GenBank/DDBJ databases">
        <title>WGS of Pseudoxanthomonas species novum from clinical isolates.</title>
        <authorList>
            <person name="Bernier A.-M."/>
            <person name="Bernard K."/>
            <person name="Vachon A."/>
        </authorList>
    </citation>
    <scope>NUCLEOTIDE SEQUENCE [LARGE SCALE GENOMIC DNA]</scope>
    <source>
        <strain evidence="1 2">NML130969</strain>
    </source>
</reference>
<dbReference type="AlphaFoldDB" id="A0A4V2HFC0"/>
<dbReference type="EMBL" id="SHMG01000013">
    <property type="protein sequence ID" value="TAA36991.1"/>
    <property type="molecule type" value="Genomic_DNA"/>
</dbReference>
<comment type="caution">
    <text evidence="1">The sequence shown here is derived from an EMBL/GenBank/DDBJ whole genome shotgun (WGS) entry which is preliminary data.</text>
</comment>